<dbReference type="RefSeq" id="WP_092319255.1">
    <property type="nucleotide sequence ID" value="NZ_FOKY01000009.1"/>
</dbReference>
<evidence type="ECO:0000313" key="1">
    <source>
        <dbReference type="EMBL" id="SFB83502.1"/>
    </source>
</evidence>
<name>A0A1I1EA95_BREAD</name>
<proteinExistence type="predicted"/>
<evidence type="ECO:0008006" key="3">
    <source>
        <dbReference type="Google" id="ProtNLM"/>
    </source>
</evidence>
<dbReference type="STRING" id="34097.SAMN02745150_01003"/>
<accession>A0A1I1EA95</accession>
<dbReference type="InterPro" id="IPR029044">
    <property type="entry name" value="Nucleotide-diphossugar_trans"/>
</dbReference>
<dbReference type="Proteomes" id="UP000240042">
    <property type="component" value="Unassembled WGS sequence"/>
</dbReference>
<gene>
    <name evidence="1" type="ORF">SAMN02745150_01003</name>
</gene>
<protein>
    <recommendedName>
        <fullName evidence="3">dTDP-glucose pyrophosphorylase</fullName>
    </recommendedName>
</protein>
<dbReference type="AlphaFoldDB" id="A0A1I1EA95"/>
<dbReference type="OrthoDB" id="9788272at2"/>
<dbReference type="Gene3D" id="3.90.550.10">
    <property type="entry name" value="Spore Coat Polysaccharide Biosynthesis Protein SpsA, Chain A"/>
    <property type="match status" value="1"/>
</dbReference>
<dbReference type="SUPFAM" id="SSF53448">
    <property type="entry name" value="Nucleotide-diphospho-sugar transferases"/>
    <property type="match status" value="1"/>
</dbReference>
<keyword evidence="2" id="KW-1185">Reference proteome</keyword>
<reference evidence="2" key="1">
    <citation type="submission" date="2016-10" db="EMBL/GenBank/DDBJ databases">
        <authorList>
            <person name="Varghese N."/>
            <person name="Submissions S."/>
        </authorList>
    </citation>
    <scope>NUCLEOTIDE SEQUENCE [LARGE SCALE GENOMIC DNA]</scope>
    <source>
        <strain evidence="2">ATCC 43811</strain>
    </source>
</reference>
<evidence type="ECO:0000313" key="2">
    <source>
        <dbReference type="Proteomes" id="UP000240042"/>
    </source>
</evidence>
<organism evidence="1 2">
    <name type="scientific">Brevinema andersonii</name>
    <dbReference type="NCBI Taxonomy" id="34097"/>
    <lineage>
        <taxon>Bacteria</taxon>
        <taxon>Pseudomonadati</taxon>
        <taxon>Spirochaetota</taxon>
        <taxon>Spirochaetia</taxon>
        <taxon>Brevinematales</taxon>
        <taxon>Brevinemataceae</taxon>
        <taxon>Brevinema</taxon>
    </lineage>
</organism>
<sequence>MINIVIPMAGLGSRFFQHGIMIPKPLILIKNLPFLYYAAESLVRFYDYNNLIFIGLENHNEKNILIDNIFKYFPRAKIKLLKETPNGAVLTAREAIPLIDNDFPVVFNDCDHMFYSEELRLAQAEFSCIDGFLLTFASNNPNYSYCLKDDSGKIIGTVEKKVVGFEAIAGVYGFRNVELFDQATGEYLIDCPYSEFFMSGVYNTSIFDNKIIKNYSVDFNISFGTPEEYFSVKNSELFSFFRPI</sequence>
<dbReference type="EMBL" id="FOKY01000009">
    <property type="protein sequence ID" value="SFB83502.1"/>
    <property type="molecule type" value="Genomic_DNA"/>
</dbReference>